<dbReference type="PANTHER" id="PTHR31672">
    <property type="entry name" value="BNACNNG10540D PROTEIN"/>
    <property type="match status" value="1"/>
</dbReference>
<evidence type="ECO:0000313" key="2">
    <source>
        <dbReference type="EMBL" id="KAL2506504.1"/>
    </source>
</evidence>
<dbReference type="Gene3D" id="1.20.1280.50">
    <property type="match status" value="1"/>
</dbReference>
<gene>
    <name evidence="2" type="ORF">Adt_22125</name>
</gene>
<keyword evidence="3" id="KW-1185">Reference proteome</keyword>
<dbReference type="Pfam" id="PF00646">
    <property type="entry name" value="F-box"/>
    <property type="match status" value="1"/>
</dbReference>
<proteinExistence type="predicted"/>
<dbReference type="InterPro" id="IPR036047">
    <property type="entry name" value="F-box-like_dom_sf"/>
</dbReference>
<dbReference type="InterPro" id="IPR017451">
    <property type="entry name" value="F-box-assoc_interact_dom"/>
</dbReference>
<dbReference type="SMART" id="SM00256">
    <property type="entry name" value="FBOX"/>
    <property type="match status" value="1"/>
</dbReference>
<feature type="domain" description="F-box" evidence="1">
    <location>
        <begin position="6"/>
        <end position="52"/>
    </location>
</feature>
<dbReference type="NCBIfam" id="TIGR01640">
    <property type="entry name" value="F_box_assoc_1"/>
    <property type="match status" value="1"/>
</dbReference>
<dbReference type="PANTHER" id="PTHR31672:SF13">
    <property type="entry name" value="F-BOX PROTEIN CPR30-LIKE"/>
    <property type="match status" value="1"/>
</dbReference>
<dbReference type="InterPro" id="IPR001810">
    <property type="entry name" value="F-box_dom"/>
</dbReference>
<dbReference type="InterPro" id="IPR050796">
    <property type="entry name" value="SCF_F-box_component"/>
</dbReference>
<dbReference type="Pfam" id="PF07734">
    <property type="entry name" value="FBA_1"/>
    <property type="match status" value="1"/>
</dbReference>
<comment type="caution">
    <text evidence="2">The sequence shown here is derived from an EMBL/GenBank/DDBJ whole genome shotgun (WGS) entry which is preliminary data.</text>
</comment>
<dbReference type="Proteomes" id="UP001604336">
    <property type="component" value="Unassembled WGS sequence"/>
</dbReference>
<dbReference type="EMBL" id="JBFOLK010000006">
    <property type="protein sequence ID" value="KAL2506504.1"/>
    <property type="molecule type" value="Genomic_DNA"/>
</dbReference>
<dbReference type="SUPFAM" id="SSF81383">
    <property type="entry name" value="F-box domain"/>
    <property type="match status" value="1"/>
</dbReference>
<name>A0ABD1T1A3_9LAMI</name>
<dbReference type="CDD" id="cd22157">
    <property type="entry name" value="F-box_AtFBW1-like"/>
    <property type="match status" value="1"/>
</dbReference>
<evidence type="ECO:0000313" key="3">
    <source>
        <dbReference type="Proteomes" id="UP001604336"/>
    </source>
</evidence>
<accession>A0ABD1T1A3</accession>
<dbReference type="PROSITE" id="PS50181">
    <property type="entry name" value="FBOX"/>
    <property type="match status" value="1"/>
</dbReference>
<dbReference type="InterPro" id="IPR006527">
    <property type="entry name" value="F-box-assoc_dom_typ1"/>
</dbReference>
<reference evidence="3" key="1">
    <citation type="submission" date="2024-07" db="EMBL/GenBank/DDBJ databases">
        <title>Two chromosome-level genome assemblies of Korean endemic species Abeliophyllum distichum and Forsythia ovata (Oleaceae).</title>
        <authorList>
            <person name="Jang H."/>
        </authorList>
    </citation>
    <scope>NUCLEOTIDE SEQUENCE [LARGE SCALE GENOMIC DNA]</scope>
</reference>
<organism evidence="2 3">
    <name type="scientific">Abeliophyllum distichum</name>
    <dbReference type="NCBI Taxonomy" id="126358"/>
    <lineage>
        <taxon>Eukaryota</taxon>
        <taxon>Viridiplantae</taxon>
        <taxon>Streptophyta</taxon>
        <taxon>Embryophyta</taxon>
        <taxon>Tracheophyta</taxon>
        <taxon>Spermatophyta</taxon>
        <taxon>Magnoliopsida</taxon>
        <taxon>eudicotyledons</taxon>
        <taxon>Gunneridae</taxon>
        <taxon>Pentapetalae</taxon>
        <taxon>asterids</taxon>
        <taxon>lamiids</taxon>
        <taxon>Lamiales</taxon>
        <taxon>Oleaceae</taxon>
        <taxon>Forsythieae</taxon>
        <taxon>Abeliophyllum</taxon>
    </lineage>
</organism>
<dbReference type="AlphaFoldDB" id="A0ABD1T1A3"/>
<protein>
    <submittedName>
        <fullName evidence="2">F-box/kelch-repeat protein</fullName>
    </submittedName>
</protein>
<sequence>MALEEGIILPILPQEIIIEVLLRLPVKSLVKFRCVCKPWLSLISSPQFAKTHLKISSEKNKGEDDRLVLGCTSDYGVFIRSINLDSFMHGNNFTDAAKVYGHEMYVNFLRVELRMIGSCNGLICISVGSCGVFLWNPSIRKSKILPPSGSEFRNYSNTVTYGFGYDESNDDYKVVENFGFATDVYSHSAKLKIYSLRTNSWKEIENWPGAYPSRRRARTCAFVNGAFHWSGRPNGHWQITSLNTETELYGEISLPEYEIGLKDLTLGVLRKCLCVFYNYKTHLDVWMMKKYGVRESWTKLVCIMDIQDNVYQAPVPLYASESGIILMKYGSTFKLYNSADKITSTFLEISSPDPQSDYKAITYTESLVLPNSDHEGNQQWWQWGTKDDDWDYQHLGSHSELVDSAQQLYLTMDLMEMLKRISIAIS</sequence>
<evidence type="ECO:0000259" key="1">
    <source>
        <dbReference type="PROSITE" id="PS50181"/>
    </source>
</evidence>